<keyword evidence="1" id="KW-0812">Transmembrane</keyword>
<reference evidence="2 3" key="1">
    <citation type="submission" date="2019-01" db="EMBL/GenBank/DDBJ databases">
        <title>Draft genome sequences of the type strains of six Macrococcus species.</title>
        <authorList>
            <person name="Mazhar S."/>
            <person name="Altermann E."/>
            <person name="Hill C."/>
            <person name="Mcauliffe O."/>
        </authorList>
    </citation>
    <scope>NUCLEOTIDE SEQUENCE [LARGE SCALE GENOMIC DNA]</scope>
    <source>
        <strain evidence="2 3">CCM4809</strain>
    </source>
</reference>
<dbReference type="Proteomes" id="UP000295328">
    <property type="component" value="Unassembled WGS sequence"/>
</dbReference>
<evidence type="ECO:0000313" key="2">
    <source>
        <dbReference type="EMBL" id="TDM01728.1"/>
    </source>
</evidence>
<keyword evidence="3" id="KW-1185">Reference proteome</keyword>
<dbReference type="EMBL" id="SCWE01000002">
    <property type="protein sequence ID" value="TDM01728.1"/>
    <property type="molecule type" value="Genomic_DNA"/>
</dbReference>
<sequence length="229" mass="27137">MSIRLLLDWIVIKEKALYLLLILAPFTLLIVNWLVNTLIKPDTTEKFTVALLFAYISMFSMFTLYSQKQLNLKKFKLEQWYYTFPVTSKMHVYSDVILILVSHMIGFIIWGIFNLLDHHTEYIIIGLMTAGISLMLNFYYIYSVHRLNGNFNMVFIIAYFLCMLFIMCFHSMLIINDYNYNLNLNLNESKAWNFYLYQLPYIMVVMGLCIGFIVTLVLTKRKTGFQHLK</sequence>
<evidence type="ECO:0000256" key="1">
    <source>
        <dbReference type="SAM" id="Phobius"/>
    </source>
</evidence>
<protein>
    <submittedName>
        <fullName evidence="2">Uncharacterized protein</fullName>
    </submittedName>
</protein>
<keyword evidence="1" id="KW-1133">Transmembrane helix</keyword>
<dbReference type="OrthoDB" id="2389083at2"/>
<evidence type="ECO:0000313" key="3">
    <source>
        <dbReference type="Proteomes" id="UP000295328"/>
    </source>
</evidence>
<gene>
    <name evidence="2" type="ORF">ERX37_05815</name>
</gene>
<dbReference type="AlphaFoldDB" id="A0A4R6BJC1"/>
<feature type="transmembrane region" description="Helical" evidence="1">
    <location>
        <begin position="47"/>
        <end position="66"/>
    </location>
</feature>
<dbReference type="RefSeq" id="WP_133429743.1">
    <property type="nucleotide sequence ID" value="NZ_BMCC01000003.1"/>
</dbReference>
<accession>A0A4R6BJC1</accession>
<organism evidence="2 3">
    <name type="scientific">Macrococcus hajekii</name>
    <dbReference type="NCBI Taxonomy" id="198482"/>
    <lineage>
        <taxon>Bacteria</taxon>
        <taxon>Bacillati</taxon>
        <taxon>Bacillota</taxon>
        <taxon>Bacilli</taxon>
        <taxon>Bacillales</taxon>
        <taxon>Staphylococcaceae</taxon>
        <taxon>Macrococcus</taxon>
    </lineage>
</organism>
<feature type="transmembrane region" description="Helical" evidence="1">
    <location>
        <begin position="122"/>
        <end position="142"/>
    </location>
</feature>
<feature type="transmembrane region" description="Helical" evidence="1">
    <location>
        <begin position="195"/>
        <end position="219"/>
    </location>
</feature>
<feature type="transmembrane region" description="Helical" evidence="1">
    <location>
        <begin position="154"/>
        <end position="175"/>
    </location>
</feature>
<keyword evidence="1" id="KW-0472">Membrane</keyword>
<feature type="transmembrane region" description="Helical" evidence="1">
    <location>
        <begin position="96"/>
        <end position="116"/>
    </location>
</feature>
<comment type="caution">
    <text evidence="2">The sequence shown here is derived from an EMBL/GenBank/DDBJ whole genome shotgun (WGS) entry which is preliminary data.</text>
</comment>
<proteinExistence type="predicted"/>
<name>A0A4R6BJC1_9STAP</name>
<feature type="transmembrane region" description="Helical" evidence="1">
    <location>
        <begin position="16"/>
        <end position="35"/>
    </location>
</feature>